<gene>
    <name evidence="2" type="ORF">LCGC14_0394960</name>
</gene>
<name>A0A0F9VKA5_9ZZZZ</name>
<evidence type="ECO:0000256" key="1">
    <source>
        <dbReference type="SAM" id="Phobius"/>
    </source>
</evidence>
<keyword evidence="1" id="KW-0812">Transmembrane</keyword>
<proteinExistence type="predicted"/>
<dbReference type="EMBL" id="LAZR01000334">
    <property type="protein sequence ID" value="KKN73931.1"/>
    <property type="molecule type" value="Genomic_DNA"/>
</dbReference>
<evidence type="ECO:0000313" key="2">
    <source>
        <dbReference type="EMBL" id="KKN73931.1"/>
    </source>
</evidence>
<comment type="caution">
    <text evidence="2">The sequence shown here is derived from an EMBL/GenBank/DDBJ whole genome shotgun (WGS) entry which is preliminary data.</text>
</comment>
<reference evidence="2" key="1">
    <citation type="journal article" date="2015" name="Nature">
        <title>Complex archaea that bridge the gap between prokaryotes and eukaryotes.</title>
        <authorList>
            <person name="Spang A."/>
            <person name="Saw J.H."/>
            <person name="Jorgensen S.L."/>
            <person name="Zaremba-Niedzwiedzka K."/>
            <person name="Martijn J."/>
            <person name="Lind A.E."/>
            <person name="van Eijk R."/>
            <person name="Schleper C."/>
            <person name="Guy L."/>
            <person name="Ettema T.J."/>
        </authorList>
    </citation>
    <scope>NUCLEOTIDE SEQUENCE</scope>
</reference>
<protein>
    <recommendedName>
        <fullName evidence="3">Cell division protein FtsL</fullName>
    </recommendedName>
</protein>
<accession>A0A0F9VKA5</accession>
<dbReference type="AlphaFoldDB" id="A0A0F9VKA5"/>
<evidence type="ECO:0008006" key="3">
    <source>
        <dbReference type="Google" id="ProtNLM"/>
    </source>
</evidence>
<sequence length="80" mass="9450">MKLISKDNIIMFLLVAVTMFMTLFYRERQVSLLLDKVAKTESLLKSVKWNEQSRNYLLTLGYNIPIPVKKEVVEDKEEKK</sequence>
<feature type="transmembrane region" description="Helical" evidence="1">
    <location>
        <begin position="9"/>
        <end position="25"/>
    </location>
</feature>
<organism evidence="2">
    <name type="scientific">marine sediment metagenome</name>
    <dbReference type="NCBI Taxonomy" id="412755"/>
    <lineage>
        <taxon>unclassified sequences</taxon>
        <taxon>metagenomes</taxon>
        <taxon>ecological metagenomes</taxon>
    </lineage>
</organism>
<keyword evidence="1" id="KW-0472">Membrane</keyword>
<keyword evidence="1" id="KW-1133">Transmembrane helix</keyword>